<sequence length="332" mass="34926">MRIQRSTSFIVLCAAAGVLLSGCAGLGAGGGAEATSNSSGSESPLQKYWSLLYGGQDQADVDRQNAEVQDKVAECMGEQGFDYVPDTHNGAVVMAADSGLDWTSEDFAKTYGYGITTDPLGMGDGPEEPGADPNADYVASLSQSEQAAYNDALWGPSPPATDAGEPTEYDWKTGGCNGEAQHEVFGDAGVGADPEFEALTDGMNGLYDEVRTSPAVVEKEQDWSDCLADAGFGDFEHKDDAPAAISEEYSALFTMPDGDASASTAAPKADPAALDALRQREIAQATADYGCAQESGYAETLKSEQFRMEQAFIDEHKTELDAMAARYGDASQ</sequence>
<dbReference type="RefSeq" id="WP_139256675.1">
    <property type="nucleotide sequence ID" value="NZ_FNPZ01000002.1"/>
</dbReference>
<gene>
    <name evidence="2" type="ORF">SAMN05216554_2196</name>
</gene>
<organism evidence="2 3">
    <name type="scientific">Herbiconiux ginsengi</name>
    <dbReference type="NCBI Taxonomy" id="381665"/>
    <lineage>
        <taxon>Bacteria</taxon>
        <taxon>Bacillati</taxon>
        <taxon>Actinomycetota</taxon>
        <taxon>Actinomycetes</taxon>
        <taxon>Micrococcales</taxon>
        <taxon>Microbacteriaceae</taxon>
        <taxon>Herbiconiux</taxon>
    </lineage>
</organism>
<dbReference type="AlphaFoldDB" id="A0A1H3Q0Q1"/>
<evidence type="ECO:0000256" key="1">
    <source>
        <dbReference type="SAM" id="SignalP"/>
    </source>
</evidence>
<evidence type="ECO:0000313" key="2">
    <source>
        <dbReference type="EMBL" id="SDZ06289.1"/>
    </source>
</evidence>
<evidence type="ECO:0000313" key="3">
    <source>
        <dbReference type="Proteomes" id="UP000198891"/>
    </source>
</evidence>
<accession>A0A1H3Q0Q1</accession>
<dbReference type="EMBL" id="FNPZ01000002">
    <property type="protein sequence ID" value="SDZ06289.1"/>
    <property type="molecule type" value="Genomic_DNA"/>
</dbReference>
<protein>
    <submittedName>
        <fullName evidence="2">Uncharacterized protein</fullName>
    </submittedName>
</protein>
<keyword evidence="1" id="KW-0732">Signal</keyword>
<feature type="chain" id="PRO_5039082200" evidence="1">
    <location>
        <begin position="25"/>
        <end position="332"/>
    </location>
</feature>
<reference evidence="2 3" key="1">
    <citation type="submission" date="2016-10" db="EMBL/GenBank/DDBJ databases">
        <authorList>
            <person name="de Groot N.N."/>
        </authorList>
    </citation>
    <scope>NUCLEOTIDE SEQUENCE [LARGE SCALE GENOMIC DNA]</scope>
    <source>
        <strain evidence="2 3">CGMCC 4.3491</strain>
    </source>
</reference>
<dbReference type="PROSITE" id="PS51257">
    <property type="entry name" value="PROKAR_LIPOPROTEIN"/>
    <property type="match status" value="1"/>
</dbReference>
<proteinExistence type="predicted"/>
<keyword evidence="3" id="KW-1185">Reference proteome</keyword>
<dbReference type="Proteomes" id="UP000198891">
    <property type="component" value="Unassembled WGS sequence"/>
</dbReference>
<name>A0A1H3Q0Q1_9MICO</name>
<dbReference type="STRING" id="381665.SAMN05216554_2196"/>
<dbReference type="OrthoDB" id="3403621at2"/>
<feature type="signal peptide" evidence="1">
    <location>
        <begin position="1"/>
        <end position="24"/>
    </location>
</feature>